<feature type="compositionally biased region" description="Polar residues" evidence="1">
    <location>
        <begin position="56"/>
        <end position="68"/>
    </location>
</feature>
<dbReference type="Proteomes" id="UP000664521">
    <property type="component" value="Unassembled WGS sequence"/>
</dbReference>
<name>A0A8H3FYQ8_9LECA</name>
<feature type="compositionally biased region" description="Basic and acidic residues" evidence="1">
    <location>
        <begin position="1"/>
        <end position="13"/>
    </location>
</feature>
<dbReference type="AlphaFoldDB" id="A0A8H3FYQ8"/>
<feature type="region of interest" description="Disordered" evidence="1">
    <location>
        <begin position="1"/>
        <end position="68"/>
    </location>
</feature>
<evidence type="ECO:0000313" key="3">
    <source>
        <dbReference type="Proteomes" id="UP000664521"/>
    </source>
</evidence>
<accession>A0A8H3FYQ8</accession>
<reference evidence="2" key="1">
    <citation type="submission" date="2021-03" db="EMBL/GenBank/DDBJ databases">
        <authorList>
            <person name="Tagirdzhanova G."/>
        </authorList>
    </citation>
    <scope>NUCLEOTIDE SEQUENCE</scope>
</reference>
<dbReference type="EMBL" id="CAJPDS010000068">
    <property type="protein sequence ID" value="CAF9933462.1"/>
    <property type="molecule type" value="Genomic_DNA"/>
</dbReference>
<gene>
    <name evidence="2" type="ORF">HETSPECPRED_008649</name>
</gene>
<keyword evidence="3" id="KW-1185">Reference proteome</keyword>
<protein>
    <submittedName>
        <fullName evidence="2">Uncharacterized protein</fullName>
    </submittedName>
</protein>
<evidence type="ECO:0000313" key="2">
    <source>
        <dbReference type="EMBL" id="CAF9933462.1"/>
    </source>
</evidence>
<comment type="caution">
    <text evidence="2">The sequence shown here is derived from an EMBL/GenBank/DDBJ whole genome shotgun (WGS) entry which is preliminary data.</text>
</comment>
<evidence type="ECO:0000256" key="1">
    <source>
        <dbReference type="SAM" id="MobiDB-lite"/>
    </source>
</evidence>
<sequence length="176" mass="19386">MALATKEENRGDVVRPPPTEPQSTPVSPAGVYDLDPDEVMLDSEIQHETKPPSADSRPNQNGGSPSQPSVLICSRNGCPYNNDLSAMPECVGFFICTLEIRLPHNEDAKEQISYLKDPDSYEHSPICPKINELSSWVYDQVMSFVAAPKPSRPAQEPLDVRKRLKIDDGDCDMAGC</sequence>
<organism evidence="2 3">
    <name type="scientific">Heterodermia speciosa</name>
    <dbReference type="NCBI Taxonomy" id="116794"/>
    <lineage>
        <taxon>Eukaryota</taxon>
        <taxon>Fungi</taxon>
        <taxon>Dikarya</taxon>
        <taxon>Ascomycota</taxon>
        <taxon>Pezizomycotina</taxon>
        <taxon>Lecanoromycetes</taxon>
        <taxon>OSLEUM clade</taxon>
        <taxon>Lecanoromycetidae</taxon>
        <taxon>Caliciales</taxon>
        <taxon>Physciaceae</taxon>
        <taxon>Heterodermia</taxon>
    </lineage>
</organism>
<proteinExistence type="predicted"/>